<reference evidence="2 3" key="1">
    <citation type="submission" date="2019-11" db="EMBL/GenBank/DDBJ databases">
        <authorList>
            <person name="Jiang L.-Q."/>
        </authorList>
    </citation>
    <scope>NUCLEOTIDE SEQUENCE [LARGE SCALE GENOMIC DNA]</scope>
    <source>
        <strain evidence="2 3">YIM 132087</strain>
    </source>
</reference>
<sequence length="456" mass="50706">MSNDVIVIGAGTSGLVTAAILAGQGMNVTILEKNTFLGGRAMEYEYKGHQIGLGSHLVEDPGDSLTAVCQEIGVKLVHSERSDSMPFWDNGRWQHIQDYYGTEGKAGLKRCINALMEMEYSEIDNLDHLSLREWMSRYTDEEGAFLVWEAISVLEQITTKHWEHSASENLYARKLHYSLKRTAGYSFWPMGGWNKVWDEMVAAYSGLGGQIRLGAKVDKVVVENRQVRGVLLKPEKGHSRGEFIPADHVVNSVPVWNLPKMFEPGVLPWDLEARINFLAENKNRACWIGYWIAAKEPVIGMTEREMASFMSTPRCGLPGFTLNFTGYDPSVSPEGEYLTCVGASFDATESYGDRAWLDRKYAELWADIEEMMPAAKNALLWKKPHTVTNYGVICKPGTVGASRPDALVRGLEGLWLTGDTTRARGIGIDKAARSGITTAEAVLGRRLPAYADTVHY</sequence>
<dbReference type="EMBL" id="WLYK01000001">
    <property type="protein sequence ID" value="MTD13425.1"/>
    <property type="molecule type" value="Genomic_DNA"/>
</dbReference>
<dbReference type="AlphaFoldDB" id="A0A7K1FH25"/>
<gene>
    <name evidence="2" type="ORF">GIS00_05635</name>
</gene>
<protein>
    <submittedName>
        <fullName evidence="2">FAD-dependent oxidoreductase</fullName>
    </submittedName>
</protein>
<name>A0A7K1FH25_9ACTN</name>
<evidence type="ECO:0000313" key="3">
    <source>
        <dbReference type="Proteomes" id="UP000460221"/>
    </source>
</evidence>
<evidence type="ECO:0000259" key="1">
    <source>
        <dbReference type="Pfam" id="PF01593"/>
    </source>
</evidence>
<dbReference type="PANTHER" id="PTHR43734:SF1">
    <property type="entry name" value="PHYTOENE DESATURASE"/>
    <property type="match status" value="1"/>
</dbReference>
<dbReference type="Proteomes" id="UP000460221">
    <property type="component" value="Unassembled WGS sequence"/>
</dbReference>
<accession>A0A7K1FH25</accession>
<dbReference type="InterPro" id="IPR036188">
    <property type="entry name" value="FAD/NAD-bd_sf"/>
</dbReference>
<dbReference type="RefSeq" id="WP_154767286.1">
    <property type="nucleotide sequence ID" value="NZ_WLYK01000001.1"/>
</dbReference>
<dbReference type="Gene3D" id="3.50.50.60">
    <property type="entry name" value="FAD/NAD(P)-binding domain"/>
    <property type="match status" value="1"/>
</dbReference>
<dbReference type="Gene3D" id="3.90.660.50">
    <property type="match status" value="1"/>
</dbReference>
<organism evidence="2 3">
    <name type="scientific">Nakamurella alba</name>
    <dbReference type="NCBI Taxonomy" id="2665158"/>
    <lineage>
        <taxon>Bacteria</taxon>
        <taxon>Bacillati</taxon>
        <taxon>Actinomycetota</taxon>
        <taxon>Actinomycetes</taxon>
        <taxon>Nakamurellales</taxon>
        <taxon>Nakamurellaceae</taxon>
        <taxon>Nakamurella</taxon>
    </lineage>
</organism>
<dbReference type="GO" id="GO:0016491">
    <property type="term" value="F:oxidoreductase activity"/>
    <property type="evidence" value="ECO:0007669"/>
    <property type="project" value="InterPro"/>
</dbReference>
<comment type="caution">
    <text evidence="2">The sequence shown here is derived from an EMBL/GenBank/DDBJ whole genome shotgun (WGS) entry which is preliminary data.</text>
</comment>
<dbReference type="SUPFAM" id="SSF51905">
    <property type="entry name" value="FAD/NAD(P)-binding domain"/>
    <property type="match status" value="1"/>
</dbReference>
<dbReference type="InterPro" id="IPR002937">
    <property type="entry name" value="Amino_oxidase"/>
</dbReference>
<dbReference type="Pfam" id="PF01593">
    <property type="entry name" value="Amino_oxidase"/>
    <property type="match status" value="1"/>
</dbReference>
<evidence type="ECO:0000313" key="2">
    <source>
        <dbReference type="EMBL" id="MTD13425.1"/>
    </source>
</evidence>
<proteinExistence type="predicted"/>
<feature type="domain" description="Amine oxidase" evidence="1">
    <location>
        <begin position="13"/>
        <end position="272"/>
    </location>
</feature>
<dbReference type="PANTHER" id="PTHR43734">
    <property type="entry name" value="PHYTOENE DESATURASE"/>
    <property type="match status" value="1"/>
</dbReference>
<keyword evidence="3" id="KW-1185">Reference proteome</keyword>